<dbReference type="AlphaFoldDB" id="A0AA89AEQ7"/>
<feature type="compositionally biased region" description="Basic and acidic residues" evidence="1">
    <location>
        <begin position="433"/>
        <end position="443"/>
    </location>
</feature>
<dbReference type="EMBL" id="JAVXUP010003260">
    <property type="protein sequence ID" value="KAK2999506.1"/>
    <property type="molecule type" value="Genomic_DNA"/>
</dbReference>
<evidence type="ECO:0008006" key="4">
    <source>
        <dbReference type="Google" id="ProtNLM"/>
    </source>
</evidence>
<evidence type="ECO:0000313" key="3">
    <source>
        <dbReference type="Proteomes" id="UP001188597"/>
    </source>
</evidence>
<comment type="caution">
    <text evidence="2">The sequence shown here is derived from an EMBL/GenBank/DDBJ whole genome shotgun (WGS) entry which is preliminary data.</text>
</comment>
<dbReference type="PANTHER" id="PTHR34560">
    <property type="entry name" value="POLYKETIDE CYCLASE/DEHYDRASE/LIPID TRANSPORT SUPERFAMILY PROTEIN"/>
    <property type="match status" value="1"/>
</dbReference>
<dbReference type="PANTHER" id="PTHR34560:SF1">
    <property type="entry name" value="START DOMAIN-CONTAINING PROTEIN"/>
    <property type="match status" value="1"/>
</dbReference>
<proteinExistence type="predicted"/>
<keyword evidence="3" id="KW-1185">Reference proteome</keyword>
<dbReference type="Proteomes" id="UP001188597">
    <property type="component" value="Unassembled WGS sequence"/>
</dbReference>
<dbReference type="Gene3D" id="3.30.530.20">
    <property type="match status" value="1"/>
</dbReference>
<reference evidence="2" key="1">
    <citation type="submission" date="2022-12" db="EMBL/GenBank/DDBJ databases">
        <title>Draft genome assemblies for two species of Escallonia (Escalloniales).</title>
        <authorList>
            <person name="Chanderbali A."/>
            <person name="Dervinis C."/>
            <person name="Anghel I."/>
            <person name="Soltis D."/>
            <person name="Soltis P."/>
            <person name="Zapata F."/>
        </authorList>
    </citation>
    <scope>NUCLEOTIDE SEQUENCE</scope>
    <source>
        <strain evidence="2">UCBG64.0493</strain>
        <tissue evidence="2">Leaf</tissue>
    </source>
</reference>
<evidence type="ECO:0000256" key="1">
    <source>
        <dbReference type="SAM" id="MobiDB-lite"/>
    </source>
</evidence>
<gene>
    <name evidence="2" type="ORF">RJ639_022824</name>
</gene>
<sequence length="512" mass="58093">MARDEANGDLFEMSGQDTLQYRGRLDKTLASHDLANEEALKSLVKNHIQRSSGHDVEEYIDNVLETRTNELSNFLGMLRSASVSHDEGLKSSETPSGGWKVKQDTQEYRVMYREGPAGTPFHSLLVEGYIDGPIDVYRWPQSTVPTFRIISSECLQKVRIGEQISLVRMKLSWPLSGREAVVHYYVFEYFQDDLIIVLIKSISDLESIDRSTHGFTKDGIPDEQDVVRIDLVGGFALQKVTSDRSYFRTIMNMDIKLNFVPPALINFISRQLIGSGFRLYQKEVASVSQGDEQFGKALKDPLYTRIREALYKDERLEGAQKPEDFKSDTCTLPEEHLRNSVLAEIHMETDQKALVEIEEIMEEDVKGCESVEEDKTKLYKSPTNEVIEGFRIIGNRKVVISPEVEQALGTLEKVVSVFREHGYFNERFLKSKRNATKESKSSEDSQNCSNREPSVELSESESMEMTPHDPRNSSCSHGSRFSNPMNHRGPATAVPTRVPISTYQHHCPPPPT</sequence>
<organism evidence="2 3">
    <name type="scientific">Escallonia herrerae</name>
    <dbReference type="NCBI Taxonomy" id="1293975"/>
    <lineage>
        <taxon>Eukaryota</taxon>
        <taxon>Viridiplantae</taxon>
        <taxon>Streptophyta</taxon>
        <taxon>Embryophyta</taxon>
        <taxon>Tracheophyta</taxon>
        <taxon>Spermatophyta</taxon>
        <taxon>Magnoliopsida</taxon>
        <taxon>eudicotyledons</taxon>
        <taxon>Gunneridae</taxon>
        <taxon>Pentapetalae</taxon>
        <taxon>asterids</taxon>
        <taxon>campanulids</taxon>
        <taxon>Escalloniales</taxon>
        <taxon>Escalloniaceae</taxon>
        <taxon>Escallonia</taxon>
    </lineage>
</organism>
<feature type="compositionally biased region" description="Polar residues" evidence="1">
    <location>
        <begin position="472"/>
        <end position="485"/>
    </location>
</feature>
<evidence type="ECO:0000313" key="2">
    <source>
        <dbReference type="EMBL" id="KAK2999506.1"/>
    </source>
</evidence>
<accession>A0AA89AEQ7</accession>
<dbReference type="InterPro" id="IPR023393">
    <property type="entry name" value="START-like_dom_sf"/>
</dbReference>
<name>A0AA89AEQ7_9ASTE</name>
<dbReference type="SUPFAM" id="SSF55961">
    <property type="entry name" value="Bet v1-like"/>
    <property type="match status" value="1"/>
</dbReference>
<protein>
    <recommendedName>
        <fullName evidence="4">START domain-containing protein</fullName>
    </recommendedName>
</protein>
<feature type="region of interest" description="Disordered" evidence="1">
    <location>
        <begin position="433"/>
        <end position="512"/>
    </location>
</feature>